<dbReference type="GO" id="GO:0007265">
    <property type="term" value="P:Ras protein signal transduction"/>
    <property type="evidence" value="ECO:0007669"/>
    <property type="project" value="TreeGrafter"/>
</dbReference>
<dbReference type="PRINTS" id="PR00348">
    <property type="entry name" value="UBIQUITIN"/>
</dbReference>
<dbReference type="Pfam" id="PF07576">
    <property type="entry name" value="BRAP2"/>
    <property type="match status" value="1"/>
</dbReference>
<dbReference type="PROSITE" id="PS50089">
    <property type="entry name" value="ZF_RING_2"/>
    <property type="match status" value="1"/>
</dbReference>
<reference evidence="17" key="2">
    <citation type="submission" date="2021-08" db="EMBL/GenBank/DDBJ databases">
        <authorList>
            <person name="Gostincar C."/>
            <person name="Sun X."/>
            <person name="Song Z."/>
            <person name="Gunde-Cimerman N."/>
        </authorList>
    </citation>
    <scope>NUCLEOTIDE SEQUENCE</scope>
    <source>
        <strain evidence="17">EXF-9911</strain>
    </source>
</reference>
<accession>A0A9P8E6J9</accession>
<dbReference type="PROSITE" id="PS00299">
    <property type="entry name" value="UBIQUITIN_1"/>
    <property type="match status" value="2"/>
</dbReference>
<comment type="similarity">
    <text evidence="3">Belongs to the ubiquitin family.</text>
</comment>
<keyword evidence="6" id="KW-0479">Metal-binding</keyword>
<dbReference type="InterPro" id="IPR001841">
    <property type="entry name" value="Znf_RING"/>
</dbReference>
<comment type="caution">
    <text evidence="17">The sequence shown here is derived from an EMBL/GenBank/DDBJ whole genome shotgun (WGS) entry which is preliminary data.</text>
</comment>
<evidence type="ECO:0000256" key="1">
    <source>
        <dbReference type="ARBA" id="ARBA00004123"/>
    </source>
</evidence>
<dbReference type="Pfam" id="PF02148">
    <property type="entry name" value="zf-UBP"/>
    <property type="match status" value="1"/>
</dbReference>
<dbReference type="GO" id="GO:0008270">
    <property type="term" value="F:zinc ion binding"/>
    <property type="evidence" value="ECO:0007669"/>
    <property type="project" value="UniProtKB-KW"/>
</dbReference>
<sequence>QIFVKTLTGKTITLEVESSDTIDNVKSKIQDKEGIPPDQQRLIFAGKQLEDGRTLSDYNIQKESTLHLVLRLRGGMQIFVKTLTGKTITLEVESSDTIDNVKSKIQDKEGIPPDQQRLIFAGKQLEDGRTLSDYNIQKESTLHLVLRLRGGQSTLPIHRTSKTTSHTLPARHPPRSSLDNRPTTASRPASAHGDALLLPERNIALKEPASPTIPPKKASSEIATRDWRYGPVTIESIDMEPTSTKLPSTGLHTKAAYVPSAAKATDVGWGVVHLYRDSQETAALGHKQAKDDADFDPQQCNTLCILAVPSWMMPSDLLGFVGDQAREDVSHFRLIRTGRANKYMVLMKFRQPKKAREWQKLWNGKLFSAMEPENCHVVFIKSVEFLTPDSDTSDPAAFPQNTQDPFTTSSNSLSAKPHAPPTPSLVELPTCPVCLERMDETTGLLTILCQHVFHCACLEKWRGSGCPVCRYTQSPSFTFPYPRPNHSDVQTEVEPACTVCATTTNLWICLICGNTGCGRYDSAHAFAHWEATSHCYAMDINSQHVWDYAGDGYVHRLIQNKPDSKLIDLPARRHPNAAFRAEADDHVPREKMENMANEYTYLLTSQLDSQRRYYEGQLERAVDKASIASSKAEDAVRSCNALAEEMAVLRMQNQEYAAGVTRMEKSVEKAITRAEKFEKMARDMSTQLREEKTMNEGLLQRIHAAEAKAKESQQEIEKIRSEKADLEEMNHDLTMFISSQEKVRELQAQGEEVVEGSAFAPEQRQQQGNKKTKGKKK</sequence>
<feature type="non-terminal residue" evidence="17">
    <location>
        <position position="777"/>
    </location>
</feature>
<dbReference type="Proteomes" id="UP000779574">
    <property type="component" value="Unassembled WGS sequence"/>
</dbReference>
<evidence type="ECO:0000259" key="16">
    <source>
        <dbReference type="PROSITE" id="PS50271"/>
    </source>
</evidence>
<feature type="coiled-coil region" evidence="12">
    <location>
        <begin position="688"/>
        <end position="729"/>
    </location>
</feature>
<reference evidence="17" key="1">
    <citation type="journal article" date="2021" name="J Fungi (Basel)">
        <title>Virulence traits and population genomics of the black yeast Aureobasidium melanogenum.</title>
        <authorList>
            <person name="Cernosa A."/>
            <person name="Sun X."/>
            <person name="Gostincar C."/>
            <person name="Fang C."/>
            <person name="Gunde-Cimerman N."/>
            <person name="Song Z."/>
        </authorList>
    </citation>
    <scope>NUCLEOTIDE SEQUENCE</scope>
    <source>
        <strain evidence="17">EXF-9911</strain>
    </source>
</reference>
<evidence type="ECO:0000256" key="5">
    <source>
        <dbReference type="ARBA" id="ARBA00022499"/>
    </source>
</evidence>
<evidence type="ECO:0000256" key="10">
    <source>
        <dbReference type="ARBA" id="ARBA00023242"/>
    </source>
</evidence>
<evidence type="ECO:0000256" key="4">
    <source>
        <dbReference type="ARBA" id="ARBA00022490"/>
    </source>
</evidence>
<dbReference type="PROSITE" id="PS50053">
    <property type="entry name" value="UBIQUITIN_2"/>
    <property type="match status" value="2"/>
</dbReference>
<evidence type="ECO:0000256" key="3">
    <source>
        <dbReference type="ARBA" id="ARBA00008430"/>
    </source>
</evidence>
<dbReference type="InterPro" id="IPR029071">
    <property type="entry name" value="Ubiquitin-like_domsf"/>
</dbReference>
<keyword evidence="8" id="KW-0862">Zinc</keyword>
<evidence type="ECO:0000313" key="18">
    <source>
        <dbReference type="Proteomes" id="UP000779574"/>
    </source>
</evidence>
<evidence type="ECO:0000256" key="9">
    <source>
        <dbReference type="ARBA" id="ARBA00022843"/>
    </source>
</evidence>
<evidence type="ECO:0000256" key="7">
    <source>
        <dbReference type="ARBA" id="ARBA00022771"/>
    </source>
</evidence>
<gene>
    <name evidence="17" type="ORF">KCU76_g14324</name>
</gene>
<keyword evidence="9" id="KW-0832">Ubl conjugation</keyword>
<keyword evidence="12" id="KW-0175">Coiled coil</keyword>
<dbReference type="SUPFAM" id="SSF57850">
    <property type="entry name" value="RING/U-box"/>
    <property type="match status" value="2"/>
</dbReference>
<dbReference type="GO" id="GO:0061630">
    <property type="term" value="F:ubiquitin protein ligase activity"/>
    <property type="evidence" value="ECO:0007669"/>
    <property type="project" value="TreeGrafter"/>
</dbReference>
<proteinExistence type="inferred from homology"/>
<dbReference type="OrthoDB" id="273556at2759"/>
<dbReference type="GO" id="GO:0005634">
    <property type="term" value="C:nucleus"/>
    <property type="evidence" value="ECO:0007669"/>
    <property type="project" value="UniProtKB-SubCell"/>
</dbReference>
<keyword evidence="5" id="KW-1017">Isopeptide bond</keyword>
<feature type="region of interest" description="Disordered" evidence="13">
    <location>
        <begin position="745"/>
        <end position="777"/>
    </location>
</feature>
<feature type="compositionally biased region" description="Polar residues" evidence="13">
    <location>
        <begin position="399"/>
        <end position="414"/>
    </location>
</feature>
<dbReference type="SMART" id="SM00184">
    <property type="entry name" value="RING"/>
    <property type="match status" value="1"/>
</dbReference>
<comment type="subcellular location">
    <subcellularLocation>
        <location evidence="2">Cytoplasm</location>
    </subcellularLocation>
    <subcellularLocation>
        <location evidence="1">Nucleus</location>
    </subcellularLocation>
</comment>
<protein>
    <submittedName>
        <fullName evidence="17">Zf-UBP-domain-containing protein</fullName>
    </submittedName>
</protein>
<dbReference type="FunFam" id="3.10.20.90:FF:000004">
    <property type="entry name" value="Polyubiquitin Ubiquitin"/>
    <property type="match status" value="1"/>
</dbReference>
<dbReference type="Gene3D" id="3.30.40.10">
    <property type="entry name" value="Zinc/RING finger domain, C3HC4 (zinc finger)"/>
    <property type="match status" value="2"/>
</dbReference>
<dbReference type="PANTHER" id="PTHR24007">
    <property type="entry name" value="BRCA1-ASSOCIATED PROTEIN"/>
    <property type="match status" value="1"/>
</dbReference>
<dbReference type="AlphaFoldDB" id="A0A9P8E6J9"/>
<dbReference type="CDD" id="cd12717">
    <property type="entry name" value="RRM_ETP1"/>
    <property type="match status" value="1"/>
</dbReference>
<dbReference type="InterPro" id="IPR000626">
    <property type="entry name" value="Ubiquitin-like_dom"/>
</dbReference>
<dbReference type="Pfam" id="PF00240">
    <property type="entry name" value="ubiquitin"/>
    <property type="match status" value="2"/>
</dbReference>
<evidence type="ECO:0000256" key="2">
    <source>
        <dbReference type="ARBA" id="ARBA00004496"/>
    </source>
</evidence>
<dbReference type="CDD" id="cd01803">
    <property type="entry name" value="Ubl_ubiquitin"/>
    <property type="match status" value="2"/>
</dbReference>
<dbReference type="SUPFAM" id="SSF54236">
    <property type="entry name" value="Ubiquitin-like"/>
    <property type="match status" value="2"/>
</dbReference>
<dbReference type="InterPro" id="IPR019956">
    <property type="entry name" value="Ubiquitin_dom"/>
</dbReference>
<dbReference type="InterPro" id="IPR011422">
    <property type="entry name" value="BRAP2/ETP1_RRM"/>
</dbReference>
<feature type="region of interest" description="Disordered" evidence="13">
    <location>
        <begin position="391"/>
        <end position="422"/>
    </location>
</feature>
<dbReference type="InterPro" id="IPR034931">
    <property type="entry name" value="ETP1_RRM"/>
</dbReference>
<dbReference type="InterPro" id="IPR013083">
    <property type="entry name" value="Znf_RING/FYVE/PHD"/>
</dbReference>
<dbReference type="Pfam" id="PF13639">
    <property type="entry name" value="zf-RING_2"/>
    <property type="match status" value="1"/>
</dbReference>
<keyword evidence="10" id="KW-0539">Nucleus</keyword>
<feature type="non-terminal residue" evidence="17">
    <location>
        <position position="1"/>
    </location>
</feature>
<dbReference type="GO" id="GO:0016567">
    <property type="term" value="P:protein ubiquitination"/>
    <property type="evidence" value="ECO:0007669"/>
    <property type="project" value="TreeGrafter"/>
</dbReference>
<organism evidence="17 18">
    <name type="scientific">Aureobasidium melanogenum</name>
    <name type="common">Aureobasidium pullulans var. melanogenum</name>
    <dbReference type="NCBI Taxonomy" id="46634"/>
    <lineage>
        <taxon>Eukaryota</taxon>
        <taxon>Fungi</taxon>
        <taxon>Dikarya</taxon>
        <taxon>Ascomycota</taxon>
        <taxon>Pezizomycotina</taxon>
        <taxon>Dothideomycetes</taxon>
        <taxon>Dothideomycetidae</taxon>
        <taxon>Dothideales</taxon>
        <taxon>Saccotheciaceae</taxon>
        <taxon>Aureobasidium</taxon>
    </lineage>
</organism>
<evidence type="ECO:0000259" key="14">
    <source>
        <dbReference type="PROSITE" id="PS50053"/>
    </source>
</evidence>
<dbReference type="PROSITE" id="PS50271">
    <property type="entry name" value="ZF_UBP"/>
    <property type="match status" value="1"/>
</dbReference>
<evidence type="ECO:0000256" key="6">
    <source>
        <dbReference type="ARBA" id="ARBA00022723"/>
    </source>
</evidence>
<feature type="compositionally biased region" description="Polar residues" evidence="13">
    <location>
        <begin position="177"/>
        <end position="187"/>
    </location>
</feature>
<name>A0A9P8E6J9_AURME</name>
<evidence type="ECO:0000259" key="15">
    <source>
        <dbReference type="PROSITE" id="PS50089"/>
    </source>
</evidence>
<feature type="domain" description="Ubiquitin-like" evidence="14">
    <location>
        <begin position="1"/>
        <end position="75"/>
    </location>
</feature>
<evidence type="ECO:0000256" key="11">
    <source>
        <dbReference type="PROSITE-ProRule" id="PRU00502"/>
    </source>
</evidence>
<feature type="domain" description="UBP-type" evidence="16">
    <location>
        <begin position="467"/>
        <end position="573"/>
    </location>
</feature>
<dbReference type="Gene3D" id="3.10.20.90">
    <property type="entry name" value="Phosphatidylinositol 3-kinase Catalytic Subunit, Chain A, domain 1"/>
    <property type="match status" value="2"/>
</dbReference>
<dbReference type="SMART" id="SM00213">
    <property type="entry name" value="UBQ"/>
    <property type="match status" value="2"/>
</dbReference>
<dbReference type="PANTHER" id="PTHR24007:SF7">
    <property type="entry name" value="BRCA1-ASSOCIATED PROTEIN"/>
    <property type="match status" value="1"/>
</dbReference>
<feature type="domain" description="Ubiquitin-like" evidence="14">
    <location>
        <begin position="76"/>
        <end position="151"/>
    </location>
</feature>
<evidence type="ECO:0000313" key="17">
    <source>
        <dbReference type="EMBL" id="KAG9681690.1"/>
    </source>
</evidence>
<keyword evidence="7 11" id="KW-0863">Zinc-finger</keyword>
<dbReference type="EMBL" id="JAHFXF010000857">
    <property type="protein sequence ID" value="KAG9681690.1"/>
    <property type="molecule type" value="Genomic_DNA"/>
</dbReference>
<evidence type="ECO:0000256" key="13">
    <source>
        <dbReference type="SAM" id="MobiDB-lite"/>
    </source>
</evidence>
<dbReference type="CDD" id="cd16457">
    <property type="entry name" value="RING-H2_BRAP2"/>
    <property type="match status" value="1"/>
</dbReference>
<feature type="region of interest" description="Disordered" evidence="13">
    <location>
        <begin position="155"/>
        <end position="194"/>
    </location>
</feature>
<dbReference type="GO" id="GO:0005737">
    <property type="term" value="C:cytoplasm"/>
    <property type="evidence" value="ECO:0007669"/>
    <property type="project" value="UniProtKB-SubCell"/>
</dbReference>
<dbReference type="SMART" id="SM00290">
    <property type="entry name" value="ZnF_UBP"/>
    <property type="match status" value="1"/>
</dbReference>
<dbReference type="InterPro" id="IPR001607">
    <property type="entry name" value="Znf_UBP"/>
</dbReference>
<evidence type="ECO:0000256" key="12">
    <source>
        <dbReference type="SAM" id="Coils"/>
    </source>
</evidence>
<feature type="domain" description="RING-type" evidence="15">
    <location>
        <begin position="431"/>
        <end position="470"/>
    </location>
</feature>
<evidence type="ECO:0000256" key="8">
    <source>
        <dbReference type="ARBA" id="ARBA00022833"/>
    </source>
</evidence>
<dbReference type="InterPro" id="IPR019954">
    <property type="entry name" value="Ubiquitin_CS"/>
</dbReference>
<dbReference type="FunFam" id="3.10.20.90:FF:000014">
    <property type="entry name" value="Ubiquitin-60S ribosomal L40 fusion"/>
    <property type="match status" value="1"/>
</dbReference>
<keyword evidence="4" id="KW-0963">Cytoplasm</keyword>
<dbReference type="InterPro" id="IPR047243">
    <property type="entry name" value="RING-H2_BRAP2"/>
</dbReference>